<evidence type="ECO:0000313" key="3">
    <source>
        <dbReference type="Proteomes" id="UP001597459"/>
    </source>
</evidence>
<dbReference type="InterPro" id="IPR043739">
    <property type="entry name" value="DUF5684"/>
</dbReference>
<feature type="transmembrane region" description="Helical" evidence="1">
    <location>
        <begin position="67"/>
        <end position="87"/>
    </location>
</feature>
<feature type="transmembrane region" description="Helical" evidence="1">
    <location>
        <begin position="12"/>
        <end position="31"/>
    </location>
</feature>
<organism evidence="2 3">
    <name type="scientific">Aquimarina hainanensis</name>
    <dbReference type="NCBI Taxonomy" id="1578017"/>
    <lineage>
        <taxon>Bacteria</taxon>
        <taxon>Pseudomonadati</taxon>
        <taxon>Bacteroidota</taxon>
        <taxon>Flavobacteriia</taxon>
        <taxon>Flavobacteriales</taxon>
        <taxon>Flavobacteriaceae</taxon>
        <taxon>Aquimarina</taxon>
    </lineage>
</organism>
<keyword evidence="1" id="KW-0472">Membrane</keyword>
<feature type="transmembrane region" description="Helical" evidence="1">
    <location>
        <begin position="107"/>
        <end position="126"/>
    </location>
</feature>
<dbReference type="Pfam" id="PF18936">
    <property type="entry name" value="DUF5684"/>
    <property type="match status" value="1"/>
</dbReference>
<reference evidence="3" key="1">
    <citation type="journal article" date="2019" name="Int. J. Syst. Evol. Microbiol.">
        <title>The Global Catalogue of Microorganisms (GCM) 10K type strain sequencing project: providing services to taxonomists for standard genome sequencing and annotation.</title>
        <authorList>
            <consortium name="The Broad Institute Genomics Platform"/>
            <consortium name="The Broad Institute Genome Sequencing Center for Infectious Disease"/>
            <person name="Wu L."/>
            <person name="Ma J."/>
        </authorList>
    </citation>
    <scope>NUCLEOTIDE SEQUENCE [LARGE SCALE GENOMIC DNA]</scope>
    <source>
        <strain evidence="3">KCTC 42423</strain>
    </source>
</reference>
<keyword evidence="1" id="KW-1133">Transmembrane helix</keyword>
<feature type="transmembrane region" description="Helical" evidence="1">
    <location>
        <begin position="37"/>
        <end position="55"/>
    </location>
</feature>
<comment type="caution">
    <text evidence="2">The sequence shown here is derived from an EMBL/GenBank/DDBJ whole genome shotgun (WGS) entry which is preliminary data.</text>
</comment>
<gene>
    <name evidence="2" type="ORF">ACFSTE_04710</name>
</gene>
<sequence length="340" mass="39806">MNGTNILRYSLIFITIIALIKKIYNWVFIYILENAQYVDFIILEIIAIIFLIFLLSKSKKIEAALQINLNIILKYSLIFIILTSFLQKCCYLLFNIKNAGDAGYFQLLFNPFTSAIIFIGCLVMLIRKIRETNQPFKAFLISLLSFIVINYVLKYGNDLLFHYLNNIIHPASPSQETRGLASLMDFSMLGHPSFNIIDDVFLSPIDSIWYLFESIFYGLHFDFFVYAFLGSQCMLSMLVIFYYSSYVLFEYYNKKGVYSLIPILKDLVFLDITKKPSWWIIVLLIPFIRMIPRFFINVKLCKQHQKKKAYAYGMTFLPWLFYGMFVLDDTSMISKTGTNE</sequence>
<accession>A0ABW5N3C0</accession>
<protein>
    <submittedName>
        <fullName evidence="2">DUF5684 domain-containing protein</fullName>
    </submittedName>
</protein>
<dbReference type="EMBL" id="JBHULX010000003">
    <property type="protein sequence ID" value="MFD2590120.1"/>
    <property type="molecule type" value="Genomic_DNA"/>
</dbReference>
<keyword evidence="3" id="KW-1185">Reference proteome</keyword>
<dbReference type="Proteomes" id="UP001597459">
    <property type="component" value="Unassembled WGS sequence"/>
</dbReference>
<feature type="transmembrane region" description="Helical" evidence="1">
    <location>
        <begin position="278"/>
        <end position="297"/>
    </location>
</feature>
<name>A0ABW5N3C0_9FLAO</name>
<evidence type="ECO:0000313" key="2">
    <source>
        <dbReference type="EMBL" id="MFD2590120.1"/>
    </source>
</evidence>
<dbReference type="RefSeq" id="WP_378255765.1">
    <property type="nucleotide sequence ID" value="NZ_JBHSJV010000001.1"/>
</dbReference>
<feature type="transmembrane region" description="Helical" evidence="1">
    <location>
        <begin position="138"/>
        <end position="156"/>
    </location>
</feature>
<keyword evidence="1" id="KW-0812">Transmembrane</keyword>
<proteinExistence type="predicted"/>
<evidence type="ECO:0000256" key="1">
    <source>
        <dbReference type="SAM" id="Phobius"/>
    </source>
</evidence>
<feature type="transmembrane region" description="Helical" evidence="1">
    <location>
        <begin position="309"/>
        <end position="327"/>
    </location>
</feature>